<protein>
    <submittedName>
        <fullName evidence="2">Uncharacterized protein</fullName>
    </submittedName>
</protein>
<accession>A0A0G4FIF3</accession>
<gene>
    <name evidence="2" type="ORF">Cvel_17175</name>
</gene>
<reference evidence="2" key="1">
    <citation type="submission" date="2014-11" db="EMBL/GenBank/DDBJ databases">
        <authorList>
            <person name="Otto D Thomas"/>
            <person name="Naeem Raeece"/>
        </authorList>
    </citation>
    <scope>NUCLEOTIDE SEQUENCE</scope>
</reference>
<dbReference type="EMBL" id="CDMZ01000393">
    <property type="protein sequence ID" value="CEM13294.1"/>
    <property type="molecule type" value="Genomic_DNA"/>
</dbReference>
<feature type="compositionally biased region" description="Basic and acidic residues" evidence="1">
    <location>
        <begin position="384"/>
        <end position="407"/>
    </location>
</feature>
<dbReference type="AlphaFoldDB" id="A0A0G4FIF3"/>
<feature type="region of interest" description="Disordered" evidence="1">
    <location>
        <begin position="383"/>
        <end position="407"/>
    </location>
</feature>
<evidence type="ECO:0000256" key="1">
    <source>
        <dbReference type="SAM" id="MobiDB-lite"/>
    </source>
</evidence>
<dbReference type="VEuPathDB" id="CryptoDB:Cvel_17175"/>
<proteinExistence type="predicted"/>
<evidence type="ECO:0000313" key="2">
    <source>
        <dbReference type="EMBL" id="CEM13294.1"/>
    </source>
</evidence>
<name>A0A0G4FIF3_9ALVE</name>
<sequence length="522" mass="59114">MQAFQSEFTAGGVQRIRDMMEEQDPHLPEAISCTRGPEDEITMGAVPSGSKSAIYMVSQYESELMNDLSRTRRRAEFLEKFEVYQVSGNTRSQNPELVKYRVFKIHIDSCTFGNLISWRKVRSLIRAFGGPNILDWTGLFTGGVGEEGDGPPDGGLPRRTRYRHYEHLITGQDFIEWKVQLEMPLQSWGLGDEAVFFCPTVLGIQFGTHDPSGAPKNIVVPCFLHTVDQPNLPDVLIRNAPGARLFVPRSSPKDVLPAYCVWAEKTKEERQISHRVRLSMDLMYQEGVRQGILQVDVEVMDTPFKVGALEACIIHKPWGDRPDGYGLNHLPRAVYDRSPHHKAVPNESFEHFHGGGPQGGSCGYWFQSLQEVWDRQNKVQKLRQQRDPYERIPRTPLPDAEKKQSAKKDFRAIPDGVEVPVAAYPITYWVVGGWTASELADTDHCQQGPFLAVRKFDAGGAAHFKPWDYGYERTYLAAFSAVMVDQKREVMALHVRYGHQNFDDLKETLTAEGIDIDEDCRG</sequence>
<organism evidence="2">
    <name type="scientific">Chromera velia CCMP2878</name>
    <dbReference type="NCBI Taxonomy" id="1169474"/>
    <lineage>
        <taxon>Eukaryota</taxon>
        <taxon>Sar</taxon>
        <taxon>Alveolata</taxon>
        <taxon>Colpodellida</taxon>
        <taxon>Chromeraceae</taxon>
        <taxon>Chromera</taxon>
    </lineage>
</organism>
<dbReference type="PhylomeDB" id="A0A0G4FIF3"/>